<dbReference type="EMBL" id="FQYY01000004">
    <property type="protein sequence ID" value="SHI77775.1"/>
    <property type="molecule type" value="Genomic_DNA"/>
</dbReference>
<evidence type="ECO:0000313" key="4">
    <source>
        <dbReference type="Proteomes" id="UP000184225"/>
    </source>
</evidence>
<dbReference type="OrthoDB" id="1524472at2"/>
<reference evidence="3 4" key="1">
    <citation type="submission" date="2016-11" db="EMBL/GenBank/DDBJ databases">
        <authorList>
            <person name="Jaros S."/>
            <person name="Januszkiewicz K."/>
            <person name="Wedrychowicz H."/>
        </authorList>
    </citation>
    <scope>NUCLEOTIDE SEQUENCE [LARGE SCALE GENOMIC DNA]</scope>
    <source>
        <strain evidence="3 4">DSM 21425</strain>
    </source>
</reference>
<keyword evidence="1" id="KW-1133">Transmembrane helix</keyword>
<dbReference type="InterPro" id="IPR005182">
    <property type="entry name" value="YdbS-like_PH"/>
</dbReference>
<gene>
    <name evidence="3" type="ORF">SAMN04488096_104218</name>
</gene>
<protein>
    <recommendedName>
        <fullName evidence="2">YdbS-like PH domain-containing protein</fullName>
    </recommendedName>
</protein>
<dbReference type="Pfam" id="PF03703">
    <property type="entry name" value="bPH_2"/>
    <property type="match status" value="1"/>
</dbReference>
<keyword evidence="1" id="KW-0812">Transmembrane</keyword>
<dbReference type="PANTHER" id="PTHR34473">
    <property type="entry name" value="UPF0699 TRANSMEMBRANE PROTEIN YDBS"/>
    <property type="match status" value="1"/>
</dbReference>
<dbReference type="PANTHER" id="PTHR34473:SF3">
    <property type="entry name" value="TRANSMEMBRANE PROTEIN-RELATED"/>
    <property type="match status" value="1"/>
</dbReference>
<accession>A0A1M6DX76</accession>
<dbReference type="Proteomes" id="UP000184225">
    <property type="component" value="Unassembled WGS sequence"/>
</dbReference>
<dbReference type="AlphaFoldDB" id="A0A1M6DX76"/>
<feature type="transmembrane region" description="Helical" evidence="1">
    <location>
        <begin position="65"/>
        <end position="86"/>
    </location>
</feature>
<keyword evidence="1" id="KW-0472">Membrane</keyword>
<name>A0A1M6DX76_9FLAO</name>
<organism evidence="3 4">
    <name type="scientific">Mesonia phycicola</name>
    <dbReference type="NCBI Taxonomy" id="579105"/>
    <lineage>
        <taxon>Bacteria</taxon>
        <taxon>Pseudomonadati</taxon>
        <taxon>Bacteroidota</taxon>
        <taxon>Flavobacteriia</taxon>
        <taxon>Flavobacteriales</taxon>
        <taxon>Flavobacteriaceae</taxon>
        <taxon>Mesonia</taxon>
    </lineage>
</organism>
<proteinExistence type="predicted"/>
<evidence type="ECO:0000259" key="2">
    <source>
        <dbReference type="Pfam" id="PF03703"/>
    </source>
</evidence>
<keyword evidence="4" id="KW-1185">Reference proteome</keyword>
<sequence length="176" mass="19833">MDSVESQFTNKQLEIDLLPDYQAVDFLSVSIKKRTKSFIQISIGFLLLLIGWGVLFYLLPTHWVLYLALTVLFIVFGFGYLNAFLLQKKYGYALREKDIIYSRGYLINKTTVIPFNRIQHVSISRGVFDKALGVSTLKIFTAGGQGSDVSIPGLLPDLALKLKEAVAKKLTVEEHE</sequence>
<evidence type="ECO:0000256" key="1">
    <source>
        <dbReference type="SAM" id="Phobius"/>
    </source>
</evidence>
<dbReference type="RefSeq" id="WP_073149836.1">
    <property type="nucleotide sequence ID" value="NZ_FQYY01000004.1"/>
</dbReference>
<dbReference type="STRING" id="579105.SAMN04488096_104218"/>
<evidence type="ECO:0000313" key="3">
    <source>
        <dbReference type="EMBL" id="SHI77775.1"/>
    </source>
</evidence>
<feature type="domain" description="YdbS-like PH" evidence="2">
    <location>
        <begin position="89"/>
        <end position="164"/>
    </location>
</feature>
<feature type="transmembrane region" description="Helical" evidence="1">
    <location>
        <begin position="38"/>
        <end position="59"/>
    </location>
</feature>